<keyword evidence="2" id="KW-1185">Reference proteome</keyword>
<accession>A0A194VTV4</accession>
<evidence type="ECO:0000313" key="2">
    <source>
        <dbReference type="Proteomes" id="UP000078559"/>
    </source>
</evidence>
<protein>
    <submittedName>
        <fullName evidence="1">Uncharacterized protein</fullName>
    </submittedName>
</protein>
<name>A0A194VTV4_CYTMA</name>
<dbReference type="EMBL" id="CM003100">
    <property type="protein sequence ID" value="KUI67358.1"/>
    <property type="molecule type" value="Genomic_DNA"/>
</dbReference>
<reference evidence="1" key="1">
    <citation type="submission" date="2014-12" db="EMBL/GenBank/DDBJ databases">
        <title>Genome Sequence of Valsa Canker Pathogens Uncovers a Specific Adaption of Colonization on Woody Bark.</title>
        <authorList>
            <person name="Yin Z."/>
            <person name="Liu H."/>
            <person name="Gao X."/>
            <person name="Li Z."/>
            <person name="Song N."/>
            <person name="Ke X."/>
            <person name="Dai Q."/>
            <person name="Wu Y."/>
            <person name="Sun Y."/>
            <person name="Xu J.-R."/>
            <person name="Kang Z.K."/>
            <person name="Wang L."/>
            <person name="Huang L."/>
        </authorList>
    </citation>
    <scope>NUCLEOTIDE SEQUENCE [LARGE SCALE GENOMIC DNA]</scope>
    <source>
        <strain evidence="1">03-8</strain>
    </source>
</reference>
<dbReference type="AlphaFoldDB" id="A0A194VTV4"/>
<gene>
    <name evidence="1" type="ORF">VM1G_02655</name>
</gene>
<evidence type="ECO:0000313" key="1">
    <source>
        <dbReference type="EMBL" id="KUI67358.1"/>
    </source>
</evidence>
<organism evidence="1 2">
    <name type="scientific">Cytospora mali</name>
    <name type="common">Apple Valsa canker fungus</name>
    <name type="synonym">Valsa mali</name>
    <dbReference type="NCBI Taxonomy" id="578113"/>
    <lineage>
        <taxon>Eukaryota</taxon>
        <taxon>Fungi</taxon>
        <taxon>Dikarya</taxon>
        <taxon>Ascomycota</taxon>
        <taxon>Pezizomycotina</taxon>
        <taxon>Sordariomycetes</taxon>
        <taxon>Sordariomycetidae</taxon>
        <taxon>Diaporthales</taxon>
        <taxon>Cytosporaceae</taxon>
        <taxon>Cytospora</taxon>
    </lineage>
</organism>
<dbReference type="Proteomes" id="UP000078559">
    <property type="component" value="Chromosome 3"/>
</dbReference>
<proteinExistence type="predicted"/>
<sequence>MHFAWQLTSPAAQSFRQAISEDSAASVVVAEATEERVEEATSEDWALAKTVKAPTTRKLANRILDGCKDGFLYDGWIMEQYRDSAQAIVWARENVVKSGRFRGNEKKREKIR</sequence>